<dbReference type="EMBL" id="JBEZUR010000028">
    <property type="protein sequence ID" value="MEU3556143.1"/>
    <property type="molecule type" value="Genomic_DNA"/>
</dbReference>
<dbReference type="PROSITE" id="PS50056">
    <property type="entry name" value="TYR_PHOSPHATASE_2"/>
    <property type="match status" value="1"/>
</dbReference>
<dbReference type="Gene3D" id="3.90.190.10">
    <property type="entry name" value="Protein tyrosine phosphatase superfamily"/>
    <property type="match status" value="1"/>
</dbReference>
<dbReference type="InterPro" id="IPR000387">
    <property type="entry name" value="Tyr_Pase_dom"/>
</dbReference>
<evidence type="ECO:0000313" key="3">
    <source>
        <dbReference type="EMBL" id="MEU3556143.1"/>
    </source>
</evidence>
<feature type="domain" description="Tyrosine specific protein phosphatases" evidence="2">
    <location>
        <begin position="80"/>
        <end position="152"/>
    </location>
</feature>
<organism evidence="3 4">
    <name type="scientific">Streptomyces fragilis</name>
    <dbReference type="NCBI Taxonomy" id="67301"/>
    <lineage>
        <taxon>Bacteria</taxon>
        <taxon>Bacillati</taxon>
        <taxon>Actinomycetota</taxon>
        <taxon>Actinomycetes</taxon>
        <taxon>Kitasatosporales</taxon>
        <taxon>Streptomycetaceae</taxon>
        <taxon>Streptomyces</taxon>
    </lineage>
</organism>
<dbReference type="SUPFAM" id="SSF52799">
    <property type="entry name" value="(Phosphotyrosine protein) phosphatases II"/>
    <property type="match status" value="1"/>
</dbReference>
<evidence type="ECO:0000256" key="1">
    <source>
        <dbReference type="SAM" id="MobiDB-lite"/>
    </source>
</evidence>
<sequence>MKKTRQRDRDMPGPDSPWNEIRPGLWMGGHHWTDHRGDLIPAVPDREFDLVVSLFTLPGHGPHPSVEHVIAEVPDGPLTPEQIHSVQLAADHAVRAVKADRTVLVRCHSGYNRSGLVTAQALMDLDRHSPAAAIDLVRTRRSPWAFTNETFVQYLTAGLDTARLLTGLQAPT</sequence>
<dbReference type="InterPro" id="IPR029021">
    <property type="entry name" value="Prot-tyrosine_phosphatase-like"/>
</dbReference>
<keyword evidence="4" id="KW-1185">Reference proteome</keyword>
<evidence type="ECO:0000313" key="4">
    <source>
        <dbReference type="Proteomes" id="UP001550850"/>
    </source>
</evidence>
<dbReference type="RefSeq" id="WP_245967433.1">
    <property type="nucleotide sequence ID" value="NZ_BEVZ01000002.1"/>
</dbReference>
<reference evidence="3 4" key="1">
    <citation type="submission" date="2024-06" db="EMBL/GenBank/DDBJ databases">
        <title>The Natural Products Discovery Center: Release of the First 8490 Sequenced Strains for Exploring Actinobacteria Biosynthetic Diversity.</title>
        <authorList>
            <person name="Kalkreuter E."/>
            <person name="Kautsar S.A."/>
            <person name="Yang D."/>
            <person name="Bader C.D."/>
            <person name="Teijaro C.N."/>
            <person name="Fluegel L."/>
            <person name="Davis C.M."/>
            <person name="Simpson J.R."/>
            <person name="Lauterbach L."/>
            <person name="Steele A.D."/>
            <person name="Gui C."/>
            <person name="Meng S."/>
            <person name="Li G."/>
            <person name="Viehrig K."/>
            <person name="Ye F."/>
            <person name="Su P."/>
            <person name="Kiefer A.F."/>
            <person name="Nichols A."/>
            <person name="Cepeda A.J."/>
            <person name="Yan W."/>
            <person name="Fan B."/>
            <person name="Jiang Y."/>
            <person name="Adhikari A."/>
            <person name="Zheng C.-J."/>
            <person name="Schuster L."/>
            <person name="Cowan T.M."/>
            <person name="Smanski M.J."/>
            <person name="Chevrette M.G."/>
            <person name="De Carvalho L.P.S."/>
            <person name="Shen B."/>
        </authorList>
    </citation>
    <scope>NUCLEOTIDE SEQUENCE [LARGE SCALE GENOMIC DNA]</scope>
    <source>
        <strain evidence="3 4">NPDC038104</strain>
    </source>
</reference>
<accession>A0ABV2YK78</accession>
<name>A0ABV2YK78_9ACTN</name>
<evidence type="ECO:0000259" key="2">
    <source>
        <dbReference type="PROSITE" id="PS50056"/>
    </source>
</evidence>
<gene>
    <name evidence="3" type="ORF">AB0E65_18275</name>
</gene>
<protein>
    <submittedName>
        <fullName evidence="3">Protein phosphatase</fullName>
    </submittedName>
</protein>
<feature type="region of interest" description="Disordered" evidence="1">
    <location>
        <begin position="1"/>
        <end position="20"/>
    </location>
</feature>
<dbReference type="Proteomes" id="UP001550850">
    <property type="component" value="Unassembled WGS sequence"/>
</dbReference>
<proteinExistence type="predicted"/>
<comment type="caution">
    <text evidence="3">The sequence shown here is derived from an EMBL/GenBank/DDBJ whole genome shotgun (WGS) entry which is preliminary data.</text>
</comment>